<dbReference type="AlphaFoldDB" id="A0A401TPC5"/>
<proteinExistence type="predicted"/>
<evidence type="ECO:0000313" key="2">
    <source>
        <dbReference type="Proteomes" id="UP000287033"/>
    </source>
</evidence>
<evidence type="ECO:0000313" key="1">
    <source>
        <dbReference type="EMBL" id="GCC44472.1"/>
    </source>
</evidence>
<protein>
    <submittedName>
        <fullName evidence="1">Uncharacterized protein</fullName>
    </submittedName>
</protein>
<gene>
    <name evidence="1" type="ORF">chiPu_0028503</name>
</gene>
<sequence>MWSIEWSGIVWWLSQVQYADWTRCGLETQSLPPGVSVWCCLVTGPAVLWIRNLVQSRDQPVVEERLVLFHLKTVLGQYRDWTQCSLETWLDMVWSLGSVPFGDCPLCVWGLEMVRTEDWAQSGQEILSGMVLSAYQTSHRGLRGVNPVQTENCAPCSMASGPDALQRLGHDVIERLARFSLEYEAESCVETVPNAVWRLGPVHSGDWDGTGGRLIPVGDRDCARCGLETGPSALGRRSLARLGDWAWYGIETLFYYICVPNADESVRG</sequence>
<dbReference type="Proteomes" id="UP000287033">
    <property type="component" value="Unassembled WGS sequence"/>
</dbReference>
<organism evidence="1 2">
    <name type="scientific">Chiloscyllium punctatum</name>
    <name type="common">Brownbanded bambooshark</name>
    <name type="synonym">Hemiscyllium punctatum</name>
    <dbReference type="NCBI Taxonomy" id="137246"/>
    <lineage>
        <taxon>Eukaryota</taxon>
        <taxon>Metazoa</taxon>
        <taxon>Chordata</taxon>
        <taxon>Craniata</taxon>
        <taxon>Vertebrata</taxon>
        <taxon>Chondrichthyes</taxon>
        <taxon>Elasmobranchii</taxon>
        <taxon>Galeomorphii</taxon>
        <taxon>Galeoidea</taxon>
        <taxon>Orectolobiformes</taxon>
        <taxon>Hemiscylliidae</taxon>
        <taxon>Chiloscyllium</taxon>
    </lineage>
</organism>
<dbReference type="EMBL" id="BEZZ01132968">
    <property type="protein sequence ID" value="GCC44472.1"/>
    <property type="molecule type" value="Genomic_DNA"/>
</dbReference>
<keyword evidence="2" id="KW-1185">Reference proteome</keyword>
<name>A0A401TPC5_CHIPU</name>
<accession>A0A401TPC5</accession>
<comment type="caution">
    <text evidence="1">The sequence shown here is derived from an EMBL/GenBank/DDBJ whole genome shotgun (WGS) entry which is preliminary data.</text>
</comment>
<reference evidence="1 2" key="1">
    <citation type="journal article" date="2018" name="Nat. Ecol. Evol.">
        <title>Shark genomes provide insights into elasmobranch evolution and the origin of vertebrates.</title>
        <authorList>
            <person name="Hara Y"/>
            <person name="Yamaguchi K"/>
            <person name="Onimaru K"/>
            <person name="Kadota M"/>
            <person name="Koyanagi M"/>
            <person name="Keeley SD"/>
            <person name="Tatsumi K"/>
            <person name="Tanaka K"/>
            <person name="Motone F"/>
            <person name="Kageyama Y"/>
            <person name="Nozu R"/>
            <person name="Adachi N"/>
            <person name="Nishimura O"/>
            <person name="Nakagawa R"/>
            <person name="Tanegashima C"/>
            <person name="Kiyatake I"/>
            <person name="Matsumoto R"/>
            <person name="Murakumo K"/>
            <person name="Nishida K"/>
            <person name="Terakita A"/>
            <person name="Kuratani S"/>
            <person name="Sato K"/>
            <person name="Hyodo S Kuraku.S."/>
        </authorList>
    </citation>
    <scope>NUCLEOTIDE SEQUENCE [LARGE SCALE GENOMIC DNA]</scope>
</reference>
<feature type="non-terminal residue" evidence="1">
    <location>
        <position position="268"/>
    </location>
</feature>